<dbReference type="Pfam" id="PF02458">
    <property type="entry name" value="Transferase"/>
    <property type="match status" value="1"/>
</dbReference>
<evidence type="ECO:0000256" key="2">
    <source>
        <dbReference type="ARBA" id="ARBA00022679"/>
    </source>
</evidence>
<feature type="compositionally biased region" description="Polar residues" evidence="6">
    <location>
        <begin position="29"/>
        <end position="46"/>
    </location>
</feature>
<dbReference type="InterPro" id="IPR045863">
    <property type="entry name" value="CorA_TM1_TM2"/>
</dbReference>
<dbReference type="InterPro" id="IPR050317">
    <property type="entry name" value="Plant_Fungal_Acyltransferase"/>
</dbReference>
<dbReference type="Proteomes" id="UP001430848">
    <property type="component" value="Unassembled WGS sequence"/>
</dbReference>
<accession>A0ABR1P9S0</accession>
<dbReference type="EMBL" id="JAKNSF020000026">
    <property type="protein sequence ID" value="KAK7730277.1"/>
    <property type="molecule type" value="Genomic_DNA"/>
</dbReference>
<evidence type="ECO:0000256" key="5">
    <source>
        <dbReference type="ARBA" id="ARBA00023136"/>
    </source>
</evidence>
<dbReference type="SUPFAM" id="SSF144083">
    <property type="entry name" value="Magnesium transport protein CorA, transmembrane region"/>
    <property type="match status" value="1"/>
</dbReference>
<evidence type="ECO:0000256" key="3">
    <source>
        <dbReference type="ARBA" id="ARBA00022692"/>
    </source>
</evidence>
<sequence length="695" mass="76915">MMTRIYAQQLGAVEGFRKSLHRWNKQRSAENQGNTRQSANDTQDSSPDFDFIEEMTEQIRSRKAEIEELAGAAERSCQSLQGLLALKQQQASIVEAKAALERANHGVKQQQLSIELAQYGQQQAKMSNKLSKQSYEQGKSIMAFTIMTIIFTPLGFFTSFFGMNNSSTGEDWMSLWEQSLVMLALSEIPLLQASYAEAIDVAKEAIVDIIPIESDDIPTPGSNLTGTRTFDVVDLKTEPAEEVFGISLLDCIMPKMYIPITCTYRIDDGVDIQSVITDLCSGLKRLLADYRFLAGSLFETDAGTSFVKRGPSHARFTVHIEDHTGKEFPSYDQLAERHFPVSEIDARMLPPNFEPSPTNNAGEGNPAMLMQFNIIKGGLVIGAVFHHLLIDAKGLDAVMSHWAAHTHSLRKGTPPPPFNPSDLDIPRLNSVTPDTFDETKQPVPSLKYAPNAPPTSDIPPSAMAQHIWHIPASKLAALKASAAPKAPGDAWVSTNDCITALMWRAITRSRLEMHNIADPSTDSRPVALENSLDVRASIPGGVPAAYPGNVVMFSKALMPLNELVRRDTFRAVVVCVRETIDKFRAWPLVRRAMSWIASVPRGADVAMDVDVFMGLDVVVTSWRVLRAYERWDFGFGPLGALRWATPVFDGYGFLYPTRPSAGADEGVEIYLGLEKGCMERLLMDEELSNWAEVRD</sequence>
<comment type="caution">
    <text evidence="8">The sequence shown here is derived from an EMBL/GenBank/DDBJ whole genome shotgun (WGS) entry which is preliminary data.</text>
</comment>
<feature type="region of interest" description="Disordered" evidence="6">
    <location>
        <begin position="407"/>
        <end position="431"/>
    </location>
</feature>
<keyword evidence="2" id="KW-0808">Transferase</keyword>
<comment type="subcellular location">
    <subcellularLocation>
        <location evidence="1">Membrane</location>
        <topology evidence="1">Multi-pass membrane protein</topology>
    </subcellularLocation>
</comment>
<keyword evidence="4 7" id="KW-1133">Transmembrane helix</keyword>
<dbReference type="Gene3D" id="3.30.559.10">
    <property type="entry name" value="Chloramphenicol acetyltransferase-like domain"/>
    <property type="match status" value="2"/>
</dbReference>
<evidence type="ECO:0000256" key="6">
    <source>
        <dbReference type="SAM" id="MobiDB-lite"/>
    </source>
</evidence>
<dbReference type="InterPro" id="IPR002523">
    <property type="entry name" value="MgTranspt_CorA/ZnTranspt_ZntB"/>
</dbReference>
<keyword evidence="5 7" id="KW-0472">Membrane</keyword>
<reference evidence="8 9" key="1">
    <citation type="submission" date="2024-02" db="EMBL/GenBank/DDBJ databases">
        <title>De novo assembly and annotation of 12 fungi associated with fruit tree decline syndrome in Ontario, Canada.</title>
        <authorList>
            <person name="Sulman M."/>
            <person name="Ellouze W."/>
            <person name="Ilyukhin E."/>
        </authorList>
    </citation>
    <scope>NUCLEOTIDE SEQUENCE [LARGE SCALE GENOMIC DNA]</scope>
    <source>
        <strain evidence="8 9">M169</strain>
    </source>
</reference>
<keyword evidence="9" id="KW-1185">Reference proteome</keyword>
<dbReference type="PANTHER" id="PTHR31642:SF310">
    <property type="entry name" value="FATTY ALCOHOL:CAFFEOYL-COA ACYLTRANSFERASE"/>
    <property type="match status" value="1"/>
</dbReference>
<gene>
    <name evidence="8" type="ORF">SLS63_005847</name>
</gene>
<organism evidence="8 9">
    <name type="scientific">Diaporthe eres</name>
    <name type="common">Phomopsis oblonga</name>
    <dbReference type="NCBI Taxonomy" id="83184"/>
    <lineage>
        <taxon>Eukaryota</taxon>
        <taxon>Fungi</taxon>
        <taxon>Dikarya</taxon>
        <taxon>Ascomycota</taxon>
        <taxon>Pezizomycotina</taxon>
        <taxon>Sordariomycetes</taxon>
        <taxon>Sordariomycetidae</taxon>
        <taxon>Diaporthales</taxon>
        <taxon>Diaporthaceae</taxon>
        <taxon>Diaporthe</taxon>
        <taxon>Diaporthe eres species complex</taxon>
    </lineage>
</organism>
<dbReference type="Pfam" id="PF01544">
    <property type="entry name" value="CorA"/>
    <property type="match status" value="1"/>
</dbReference>
<evidence type="ECO:0000313" key="8">
    <source>
        <dbReference type="EMBL" id="KAK7730277.1"/>
    </source>
</evidence>
<feature type="region of interest" description="Disordered" evidence="6">
    <location>
        <begin position="24"/>
        <end position="48"/>
    </location>
</feature>
<dbReference type="PANTHER" id="PTHR31642">
    <property type="entry name" value="TRICHOTHECENE 3-O-ACETYLTRANSFERASE"/>
    <property type="match status" value="1"/>
</dbReference>
<dbReference type="Gene3D" id="1.20.58.340">
    <property type="entry name" value="Magnesium transport protein CorA, transmembrane region"/>
    <property type="match status" value="1"/>
</dbReference>
<feature type="transmembrane region" description="Helical" evidence="7">
    <location>
        <begin position="141"/>
        <end position="163"/>
    </location>
</feature>
<proteinExistence type="predicted"/>
<keyword evidence="3 7" id="KW-0812">Transmembrane</keyword>
<evidence type="ECO:0000313" key="9">
    <source>
        <dbReference type="Proteomes" id="UP001430848"/>
    </source>
</evidence>
<name>A0ABR1P9S0_DIAER</name>
<evidence type="ECO:0000256" key="7">
    <source>
        <dbReference type="SAM" id="Phobius"/>
    </source>
</evidence>
<evidence type="ECO:0000256" key="4">
    <source>
        <dbReference type="ARBA" id="ARBA00022989"/>
    </source>
</evidence>
<dbReference type="InterPro" id="IPR023213">
    <property type="entry name" value="CAT-like_dom_sf"/>
</dbReference>
<evidence type="ECO:0000256" key="1">
    <source>
        <dbReference type="ARBA" id="ARBA00004141"/>
    </source>
</evidence>
<protein>
    <submittedName>
        <fullName evidence="8">Uncharacterized protein</fullName>
    </submittedName>
</protein>